<evidence type="ECO:0000256" key="7">
    <source>
        <dbReference type="ARBA" id="ARBA00023136"/>
    </source>
</evidence>
<organism evidence="9 10">
    <name type="scientific">Lophiotrema nucula</name>
    <dbReference type="NCBI Taxonomy" id="690887"/>
    <lineage>
        <taxon>Eukaryota</taxon>
        <taxon>Fungi</taxon>
        <taxon>Dikarya</taxon>
        <taxon>Ascomycota</taxon>
        <taxon>Pezizomycotina</taxon>
        <taxon>Dothideomycetes</taxon>
        <taxon>Pleosporomycetidae</taxon>
        <taxon>Pleosporales</taxon>
        <taxon>Lophiotremataceae</taxon>
        <taxon>Lophiotrema</taxon>
    </lineage>
</organism>
<keyword evidence="6 8" id="KW-1133">Transmembrane helix</keyword>
<accession>A0A6A5ZRZ4</accession>
<evidence type="ECO:0000313" key="9">
    <source>
        <dbReference type="EMBL" id="KAF2122259.1"/>
    </source>
</evidence>
<feature type="transmembrane region" description="Helical" evidence="8">
    <location>
        <begin position="114"/>
        <end position="135"/>
    </location>
</feature>
<dbReference type="EMBL" id="ML977311">
    <property type="protein sequence ID" value="KAF2122259.1"/>
    <property type="molecule type" value="Genomic_DNA"/>
</dbReference>
<dbReference type="OrthoDB" id="10254418at2759"/>
<proteinExistence type="predicted"/>
<dbReference type="Proteomes" id="UP000799770">
    <property type="component" value="Unassembled WGS sequence"/>
</dbReference>
<feature type="transmembrane region" description="Helical" evidence="8">
    <location>
        <begin position="310"/>
        <end position="334"/>
    </location>
</feature>
<feature type="transmembrane region" description="Helical" evidence="8">
    <location>
        <begin position="83"/>
        <end position="108"/>
    </location>
</feature>
<dbReference type="InterPro" id="IPR007272">
    <property type="entry name" value="Sulf_transp_TsuA/YedE"/>
</dbReference>
<name>A0A6A5ZRZ4_9PLEO</name>
<feature type="transmembrane region" description="Helical" evidence="8">
    <location>
        <begin position="281"/>
        <end position="298"/>
    </location>
</feature>
<keyword evidence="10" id="KW-1185">Reference proteome</keyword>
<evidence type="ECO:0000256" key="4">
    <source>
        <dbReference type="ARBA" id="ARBA00022519"/>
    </source>
</evidence>
<evidence type="ECO:0000256" key="3">
    <source>
        <dbReference type="ARBA" id="ARBA00022475"/>
    </source>
</evidence>
<dbReference type="PANTHER" id="PTHR30574">
    <property type="entry name" value="INNER MEMBRANE PROTEIN YEDE"/>
    <property type="match status" value="1"/>
</dbReference>
<evidence type="ECO:0000256" key="8">
    <source>
        <dbReference type="SAM" id="Phobius"/>
    </source>
</evidence>
<protein>
    <submittedName>
        <fullName evidence="9">Uncharacterized protein</fullName>
    </submittedName>
</protein>
<dbReference type="PANTHER" id="PTHR30574:SF1">
    <property type="entry name" value="SULPHUR TRANSPORT DOMAIN-CONTAINING PROTEIN"/>
    <property type="match status" value="1"/>
</dbReference>
<dbReference type="GO" id="GO:0005886">
    <property type="term" value="C:plasma membrane"/>
    <property type="evidence" value="ECO:0007669"/>
    <property type="project" value="UniProtKB-SubCell"/>
</dbReference>
<keyword evidence="5 8" id="KW-0812">Transmembrane</keyword>
<keyword evidence="4" id="KW-0997">Cell inner membrane</keyword>
<evidence type="ECO:0000256" key="1">
    <source>
        <dbReference type="ARBA" id="ARBA00004429"/>
    </source>
</evidence>
<feature type="transmembrane region" description="Helical" evidence="8">
    <location>
        <begin position="189"/>
        <end position="209"/>
    </location>
</feature>
<feature type="transmembrane region" description="Helical" evidence="8">
    <location>
        <begin position="42"/>
        <end position="62"/>
    </location>
</feature>
<feature type="transmembrane region" description="Helical" evidence="8">
    <location>
        <begin position="242"/>
        <end position="261"/>
    </location>
</feature>
<dbReference type="Pfam" id="PF04143">
    <property type="entry name" value="Sulf_transp"/>
    <property type="match status" value="1"/>
</dbReference>
<dbReference type="AlphaFoldDB" id="A0A6A5ZRZ4"/>
<evidence type="ECO:0000256" key="2">
    <source>
        <dbReference type="ARBA" id="ARBA00022448"/>
    </source>
</evidence>
<evidence type="ECO:0000256" key="5">
    <source>
        <dbReference type="ARBA" id="ARBA00022692"/>
    </source>
</evidence>
<keyword evidence="2" id="KW-0813">Transport</keyword>
<evidence type="ECO:0000313" key="10">
    <source>
        <dbReference type="Proteomes" id="UP000799770"/>
    </source>
</evidence>
<comment type="subcellular location">
    <subcellularLocation>
        <location evidence="1">Cell inner membrane</location>
        <topology evidence="1">Multi-pass membrane protein</topology>
    </subcellularLocation>
</comment>
<gene>
    <name evidence="9" type="ORF">BDV96DRAFT_482613</name>
</gene>
<keyword evidence="7 8" id="KW-0472">Membrane</keyword>
<evidence type="ECO:0000256" key="6">
    <source>
        <dbReference type="ARBA" id="ARBA00022989"/>
    </source>
</evidence>
<reference evidence="9" key="1">
    <citation type="journal article" date="2020" name="Stud. Mycol.">
        <title>101 Dothideomycetes genomes: a test case for predicting lifestyles and emergence of pathogens.</title>
        <authorList>
            <person name="Haridas S."/>
            <person name="Albert R."/>
            <person name="Binder M."/>
            <person name="Bloem J."/>
            <person name="Labutti K."/>
            <person name="Salamov A."/>
            <person name="Andreopoulos B."/>
            <person name="Baker S."/>
            <person name="Barry K."/>
            <person name="Bills G."/>
            <person name="Bluhm B."/>
            <person name="Cannon C."/>
            <person name="Castanera R."/>
            <person name="Culley D."/>
            <person name="Daum C."/>
            <person name="Ezra D."/>
            <person name="Gonzalez J."/>
            <person name="Henrissat B."/>
            <person name="Kuo A."/>
            <person name="Liang C."/>
            <person name="Lipzen A."/>
            <person name="Lutzoni F."/>
            <person name="Magnuson J."/>
            <person name="Mondo S."/>
            <person name="Nolan M."/>
            <person name="Ohm R."/>
            <person name="Pangilinan J."/>
            <person name="Park H.-J."/>
            <person name="Ramirez L."/>
            <person name="Alfaro M."/>
            <person name="Sun H."/>
            <person name="Tritt A."/>
            <person name="Yoshinaga Y."/>
            <person name="Zwiers L.-H."/>
            <person name="Turgeon B."/>
            <person name="Goodwin S."/>
            <person name="Spatafora J."/>
            <person name="Crous P."/>
            <person name="Grigoriev I."/>
        </authorList>
    </citation>
    <scope>NUCLEOTIDE SEQUENCE</scope>
    <source>
        <strain evidence="9">CBS 627.86</strain>
    </source>
</reference>
<sequence length="335" mass="34556">MNLVPSILSGAAFGAALTASGVWNPSFIVAQMKLRDFHMLKVFLTAGGVSALAIHLLSRSGYVPKKPRAPSLLITGLPYDGNIIGGAMIGLGMTLTGACPGTVLVQVVTQTYPGIYSFAGGFLGGLLYVSLQGYLKHSSSDAKTKDEDLWLYTKLHVDADSAVLAWVAMYTSIVSIATALAPPTQQNPFLPPVLGGLFIGAAQVASLIIRRAPVGISTAYEDIGARMCSIFQKSEDRKCVKTATPSVVFAAGVMIGAAALVRAMPKFAMPATDMSLGISPARAVLGGVTMVFGARLAGGCTSGHGISGMSMLATASIVTVASMFASGMGLAQLLY</sequence>
<keyword evidence="3" id="KW-1003">Cell membrane</keyword>
<feature type="transmembrane region" description="Helical" evidence="8">
    <location>
        <begin position="163"/>
        <end position="183"/>
    </location>
</feature>